<dbReference type="GO" id="GO:0003678">
    <property type="term" value="F:DNA helicase activity"/>
    <property type="evidence" value="ECO:0007669"/>
    <property type="project" value="UniProtKB-EC"/>
</dbReference>
<evidence type="ECO:0000259" key="11">
    <source>
        <dbReference type="PROSITE" id="PS51194"/>
    </source>
</evidence>
<dbReference type="Pfam" id="PF16203">
    <property type="entry name" value="ERCC3_RAD25_C"/>
    <property type="match status" value="1"/>
</dbReference>
<proteinExistence type="inferred from homology"/>
<keyword evidence="6" id="KW-0413">Isomerase</keyword>
<dbReference type="EC" id="5.6.2.4" evidence="8"/>
<organism evidence="12 13">
    <name type="scientific">Evansella vedderi</name>
    <dbReference type="NCBI Taxonomy" id="38282"/>
    <lineage>
        <taxon>Bacteria</taxon>
        <taxon>Bacillati</taxon>
        <taxon>Bacillota</taxon>
        <taxon>Bacilli</taxon>
        <taxon>Bacillales</taxon>
        <taxon>Bacillaceae</taxon>
        <taxon>Evansella</taxon>
    </lineage>
</organism>
<keyword evidence="4" id="KW-0347">Helicase</keyword>
<dbReference type="RefSeq" id="WP_307323021.1">
    <property type="nucleotide sequence ID" value="NZ_JAUSUG010000003.1"/>
</dbReference>
<keyword evidence="5" id="KW-0067">ATP-binding</keyword>
<keyword evidence="3 12" id="KW-0378">Hydrolase</keyword>
<evidence type="ECO:0000256" key="6">
    <source>
        <dbReference type="ARBA" id="ARBA00023235"/>
    </source>
</evidence>
<comment type="catalytic activity">
    <reaction evidence="7">
        <text>Couples ATP hydrolysis with the unwinding of duplex DNA by translocating in the 3'-5' direction.</text>
        <dbReference type="EC" id="5.6.2.4"/>
    </reaction>
</comment>
<evidence type="ECO:0000256" key="8">
    <source>
        <dbReference type="ARBA" id="ARBA00034808"/>
    </source>
</evidence>
<dbReference type="Gene3D" id="3.40.50.300">
    <property type="entry name" value="P-loop containing nucleotide triphosphate hydrolases"/>
    <property type="match status" value="2"/>
</dbReference>
<dbReference type="Proteomes" id="UP001230005">
    <property type="component" value="Unassembled WGS sequence"/>
</dbReference>
<dbReference type="CDD" id="cd18789">
    <property type="entry name" value="SF2_C_XPB"/>
    <property type="match status" value="1"/>
</dbReference>
<name>A0ABT9ZRI1_9BACI</name>
<dbReference type="NCBIfam" id="NF045503">
    <property type="entry name" value="repair_heli_XPB"/>
    <property type="match status" value="1"/>
</dbReference>
<protein>
    <recommendedName>
        <fullName evidence="8">DNA 3'-5' helicase</fullName>
        <ecNumber evidence="8">5.6.2.4</ecNumber>
    </recommendedName>
</protein>
<evidence type="ECO:0000256" key="9">
    <source>
        <dbReference type="ARBA" id="ARBA00048988"/>
    </source>
</evidence>
<dbReference type="EMBL" id="JAUSUG010000003">
    <property type="protein sequence ID" value="MDQ0253844.1"/>
    <property type="molecule type" value="Genomic_DNA"/>
</dbReference>
<evidence type="ECO:0000259" key="10">
    <source>
        <dbReference type="PROSITE" id="PS51192"/>
    </source>
</evidence>
<dbReference type="InterPro" id="IPR032438">
    <property type="entry name" value="ERCC3_RAD25_C"/>
</dbReference>
<dbReference type="SUPFAM" id="SSF52540">
    <property type="entry name" value="P-loop containing nucleoside triphosphate hydrolases"/>
    <property type="match status" value="1"/>
</dbReference>
<reference evidence="12 13" key="1">
    <citation type="submission" date="2023-07" db="EMBL/GenBank/DDBJ databases">
        <title>Genomic Encyclopedia of Type Strains, Phase IV (KMG-IV): sequencing the most valuable type-strain genomes for metagenomic binning, comparative biology and taxonomic classification.</title>
        <authorList>
            <person name="Goeker M."/>
        </authorList>
    </citation>
    <scope>NUCLEOTIDE SEQUENCE [LARGE SCALE GENOMIC DNA]</scope>
    <source>
        <strain evidence="12 13">DSM 9768</strain>
    </source>
</reference>
<sequence length="552" mass="63455">MLQEQKPLWIQNDGVIFFRSDHSEGKIIQPFLSQFAQLMKTPSAIHLYKLSPFSVWYAMEQGITINEIIDFLHNFSDGPIPKQVEEQLEVWKERNGKLEFIHTKELGPILYSKEKGLLKSIYKENKREIIAVPDGEVVTIALEERGLIKQRLMKHGYPVLDKLGVEKGDSLNLSLKSNVTLRPYQKEAVHSFIKPSGVNEGNGFIILPCGSGKTIVGLGVMNQIKEDTLILVPNDTSLRQWYDELLRKTTLDESQIGCYTSESKDVRSVTITTYQMLTYHQTKGEEEFPHYSLFDQRSWGLVIYDEVHLLPAPLFRITSNLQGKRRLGLTATFVREDGKEGDIYSLIGPKRYEVGIKPLEENGWIARPVCKEIKIAFHEKQWETYLSLSKRERFRYASENDRKLQVVEGLLAKHTGEQVIIIGQYLDQLHKISSYFSAPLITGEIKKGERQKIYDDFRNGRITVLVLSRVANMAVDLPDAEVAIQVSGTYGSRQEEAQRIGRLLRPKKKGKSVLFYTLVTPMTQEEEVASNRQLFMTEQGYTYEWEEWLNVQ</sequence>
<evidence type="ECO:0000256" key="5">
    <source>
        <dbReference type="ARBA" id="ARBA00022840"/>
    </source>
</evidence>
<evidence type="ECO:0000256" key="7">
    <source>
        <dbReference type="ARBA" id="ARBA00034617"/>
    </source>
</evidence>
<dbReference type="PANTHER" id="PTHR11274:SF0">
    <property type="entry name" value="GENERAL TRANSCRIPTION AND DNA REPAIR FACTOR IIH HELICASE SUBUNIT XPB"/>
    <property type="match status" value="1"/>
</dbReference>
<evidence type="ECO:0000256" key="3">
    <source>
        <dbReference type="ARBA" id="ARBA00022801"/>
    </source>
</evidence>
<comment type="caution">
    <text evidence="12">The sequence shown here is derived from an EMBL/GenBank/DDBJ whole genome shotgun (WGS) entry which is preliminary data.</text>
</comment>
<dbReference type="SMART" id="SM00490">
    <property type="entry name" value="HELICc"/>
    <property type="match status" value="1"/>
</dbReference>
<comment type="similarity">
    <text evidence="1">Belongs to the helicase family. RAD25/XPB subfamily.</text>
</comment>
<keyword evidence="2" id="KW-0547">Nucleotide-binding</keyword>
<dbReference type="Pfam" id="PF13625">
    <property type="entry name" value="Helicase_C_3"/>
    <property type="match status" value="1"/>
</dbReference>
<dbReference type="InterPro" id="IPR014001">
    <property type="entry name" value="Helicase_ATP-bd"/>
</dbReference>
<comment type="catalytic activity">
    <reaction evidence="9">
        <text>ATP + H2O = ADP + phosphate + H(+)</text>
        <dbReference type="Rhea" id="RHEA:13065"/>
        <dbReference type="ChEBI" id="CHEBI:15377"/>
        <dbReference type="ChEBI" id="CHEBI:15378"/>
        <dbReference type="ChEBI" id="CHEBI:30616"/>
        <dbReference type="ChEBI" id="CHEBI:43474"/>
        <dbReference type="ChEBI" id="CHEBI:456216"/>
        <dbReference type="EC" id="5.6.2.4"/>
    </reaction>
</comment>
<dbReference type="InterPro" id="IPR027417">
    <property type="entry name" value="P-loop_NTPase"/>
</dbReference>
<dbReference type="PROSITE" id="PS51192">
    <property type="entry name" value="HELICASE_ATP_BIND_1"/>
    <property type="match status" value="1"/>
</dbReference>
<evidence type="ECO:0000256" key="2">
    <source>
        <dbReference type="ARBA" id="ARBA00022741"/>
    </source>
</evidence>
<accession>A0ABT9ZRI1</accession>
<dbReference type="InterPro" id="IPR006935">
    <property type="entry name" value="Helicase/UvrB_N"/>
</dbReference>
<feature type="domain" description="Helicase C-terminal" evidence="11">
    <location>
        <begin position="405"/>
        <end position="552"/>
    </location>
</feature>
<evidence type="ECO:0000313" key="13">
    <source>
        <dbReference type="Proteomes" id="UP001230005"/>
    </source>
</evidence>
<gene>
    <name evidence="12" type="ORF">J2S74_001216</name>
</gene>
<evidence type="ECO:0000313" key="12">
    <source>
        <dbReference type="EMBL" id="MDQ0253844.1"/>
    </source>
</evidence>
<dbReference type="PROSITE" id="PS51194">
    <property type="entry name" value="HELICASE_CTER"/>
    <property type="match status" value="1"/>
</dbReference>
<feature type="domain" description="Helicase ATP-binding" evidence="10">
    <location>
        <begin position="194"/>
        <end position="351"/>
    </location>
</feature>
<dbReference type="InterPro" id="IPR050615">
    <property type="entry name" value="ATP-dep_DNA_Helicase"/>
</dbReference>
<dbReference type="Pfam" id="PF04851">
    <property type="entry name" value="ResIII"/>
    <property type="match status" value="1"/>
</dbReference>
<dbReference type="InterPro" id="IPR001650">
    <property type="entry name" value="Helicase_C-like"/>
</dbReference>
<dbReference type="GO" id="GO:0016787">
    <property type="term" value="F:hydrolase activity"/>
    <property type="evidence" value="ECO:0007669"/>
    <property type="project" value="UniProtKB-KW"/>
</dbReference>
<dbReference type="PANTHER" id="PTHR11274">
    <property type="entry name" value="RAD25/XP-B DNA REPAIR HELICASE"/>
    <property type="match status" value="1"/>
</dbReference>
<keyword evidence="13" id="KW-1185">Reference proteome</keyword>
<dbReference type="InterPro" id="IPR032830">
    <property type="entry name" value="XPB/Ssl2_N"/>
</dbReference>
<evidence type="ECO:0000256" key="4">
    <source>
        <dbReference type="ARBA" id="ARBA00022806"/>
    </source>
</evidence>
<evidence type="ECO:0000256" key="1">
    <source>
        <dbReference type="ARBA" id="ARBA00006637"/>
    </source>
</evidence>
<dbReference type="SMART" id="SM00487">
    <property type="entry name" value="DEXDc"/>
    <property type="match status" value="1"/>
</dbReference>